<dbReference type="InterPro" id="IPR025331">
    <property type="entry name" value="TNT"/>
</dbReference>
<dbReference type="EMBL" id="VFOZ01000001">
    <property type="protein sequence ID" value="TQL95375.1"/>
    <property type="molecule type" value="Genomic_DNA"/>
</dbReference>
<evidence type="ECO:0000256" key="1">
    <source>
        <dbReference type="SAM" id="MobiDB-lite"/>
    </source>
</evidence>
<feature type="transmembrane region" description="Helical" evidence="2">
    <location>
        <begin position="42"/>
        <end position="62"/>
    </location>
</feature>
<reference evidence="4 5" key="1">
    <citation type="submission" date="2019-06" db="EMBL/GenBank/DDBJ databases">
        <title>Sequencing the genomes of 1000 actinobacteria strains.</title>
        <authorList>
            <person name="Klenk H.-P."/>
        </authorList>
    </citation>
    <scope>NUCLEOTIDE SEQUENCE [LARGE SCALE GENOMIC DNA]</scope>
    <source>
        <strain evidence="4 5">DSM 102200</strain>
    </source>
</reference>
<keyword evidence="2" id="KW-0472">Membrane</keyword>
<gene>
    <name evidence="4" type="ORF">FB559_0878</name>
</gene>
<dbReference type="AlphaFoldDB" id="A0A543CE52"/>
<comment type="caution">
    <text evidence="4">The sequence shown here is derived from an EMBL/GenBank/DDBJ whole genome shotgun (WGS) entry which is preliminary data.</text>
</comment>
<proteinExistence type="predicted"/>
<keyword evidence="2" id="KW-1133">Transmembrane helix</keyword>
<evidence type="ECO:0000313" key="4">
    <source>
        <dbReference type="EMBL" id="TQL95375.1"/>
    </source>
</evidence>
<sequence>MARDYDTQLLESVAVRRRRLRDAVLFGRHRTRRTLDENINKILIGLCLAAVVCAGCVGWSLVKTQLLKQKQQAPQSLPTGPATAPATSAPSAPEVQIPAGWVGTQVTLPMLREALGGAGVPATLYVLPGQSRPAPSRTASYYLLAKTQDGFTAGTVEGRQGRIGAEFSTEDEACRWMYGELVIRETRPTRLSTPEEQQAAQLTAALVQDVKSKIAQSTGAPLAYPLVPGRLVDAFGQESGSTLFPDATPFGQRGLPRSVRVTANPKVPRNYYRYRVVRPFQVNASIVPKGPDGPGGGVRLAVSAELFSEPPGLPTVRWLLRNGYLARVAPETVPK</sequence>
<dbReference type="OrthoDB" id="4745173at2"/>
<dbReference type="Proteomes" id="UP000316096">
    <property type="component" value="Unassembled WGS sequence"/>
</dbReference>
<dbReference type="Pfam" id="PF14021">
    <property type="entry name" value="TNT"/>
    <property type="match status" value="1"/>
</dbReference>
<protein>
    <submittedName>
        <fullName evidence="4">Uncharacterized protein DUF4237</fullName>
    </submittedName>
</protein>
<feature type="domain" description="TNT" evidence="3">
    <location>
        <begin position="226"/>
        <end position="328"/>
    </location>
</feature>
<keyword evidence="5" id="KW-1185">Reference proteome</keyword>
<evidence type="ECO:0000259" key="3">
    <source>
        <dbReference type="Pfam" id="PF14021"/>
    </source>
</evidence>
<dbReference type="RefSeq" id="WP_141953492.1">
    <property type="nucleotide sequence ID" value="NZ_VFOZ01000001.1"/>
</dbReference>
<keyword evidence="2" id="KW-0812">Transmembrane</keyword>
<evidence type="ECO:0000313" key="5">
    <source>
        <dbReference type="Proteomes" id="UP000316096"/>
    </source>
</evidence>
<organism evidence="4 5">
    <name type="scientific">Actinoallomurus bryophytorum</name>
    <dbReference type="NCBI Taxonomy" id="1490222"/>
    <lineage>
        <taxon>Bacteria</taxon>
        <taxon>Bacillati</taxon>
        <taxon>Actinomycetota</taxon>
        <taxon>Actinomycetes</taxon>
        <taxon>Streptosporangiales</taxon>
        <taxon>Thermomonosporaceae</taxon>
        <taxon>Actinoallomurus</taxon>
    </lineage>
</organism>
<accession>A0A543CE52</accession>
<dbReference type="GO" id="GO:0050135">
    <property type="term" value="F:NADP+ nucleosidase activity"/>
    <property type="evidence" value="ECO:0007669"/>
    <property type="project" value="InterPro"/>
</dbReference>
<name>A0A543CE52_9ACTN</name>
<feature type="region of interest" description="Disordered" evidence="1">
    <location>
        <begin position="74"/>
        <end position="93"/>
    </location>
</feature>
<evidence type="ECO:0000256" key="2">
    <source>
        <dbReference type="SAM" id="Phobius"/>
    </source>
</evidence>